<evidence type="ECO:0000313" key="1">
    <source>
        <dbReference type="EMBL" id="QCB94661.1"/>
    </source>
</evidence>
<dbReference type="Proteomes" id="UP000296469">
    <property type="component" value="Chromosome"/>
</dbReference>
<dbReference type="RefSeq" id="WP_135973626.1">
    <property type="nucleotide sequence ID" value="NZ_CP039291.1"/>
</dbReference>
<organism evidence="1 2">
    <name type="scientific">Cellulomonas shaoxiangyii</name>
    <dbReference type="NCBI Taxonomy" id="2566013"/>
    <lineage>
        <taxon>Bacteria</taxon>
        <taxon>Bacillati</taxon>
        <taxon>Actinomycetota</taxon>
        <taxon>Actinomycetes</taxon>
        <taxon>Micrococcales</taxon>
        <taxon>Cellulomonadaceae</taxon>
        <taxon>Cellulomonas</taxon>
    </lineage>
</organism>
<reference evidence="1 2" key="1">
    <citation type="submission" date="2019-04" db="EMBL/GenBank/DDBJ databases">
        <title>Isolation and identification of Cellulomonas shaoxiangyii sp. Nov. isolated from feces of the Tibetan antelopes (Pantholops hodgsonii) in the Qinghai-Tibet plateau of China.</title>
        <authorList>
            <person name="Tian Z."/>
        </authorList>
    </citation>
    <scope>NUCLEOTIDE SEQUENCE [LARGE SCALE GENOMIC DNA]</scope>
    <source>
        <strain evidence="1 2">Z28</strain>
    </source>
</reference>
<name>A0A4P7SL71_9CELL</name>
<proteinExistence type="predicted"/>
<accession>A0A4P7SL71</accession>
<keyword evidence="2" id="KW-1185">Reference proteome</keyword>
<gene>
    <name evidence="1" type="ORF">E5225_14945</name>
</gene>
<dbReference type="EMBL" id="CP039291">
    <property type="protein sequence ID" value="QCB94661.1"/>
    <property type="molecule type" value="Genomic_DNA"/>
</dbReference>
<evidence type="ECO:0000313" key="2">
    <source>
        <dbReference type="Proteomes" id="UP000296469"/>
    </source>
</evidence>
<protein>
    <submittedName>
        <fullName evidence="1">Uncharacterized protein</fullName>
    </submittedName>
</protein>
<dbReference type="KEGG" id="celz:E5225_14945"/>
<sequence length="97" mass="10032">MRHDDDVPHEDEEYVGMLGDGWTVDRSGAHPAVDGPCPVCGGAAFGPDPVLGGRAGDAVGDSPGLAVQRHAVRARCACGRDHGADVTGCGRTWWVPV</sequence>
<dbReference type="AlphaFoldDB" id="A0A4P7SL71"/>